<dbReference type="HAMAP" id="MF_01899">
    <property type="entry name" value="RNase_D"/>
    <property type="match status" value="1"/>
</dbReference>
<dbReference type="PANTHER" id="PTHR47649:SF1">
    <property type="entry name" value="RIBONUCLEASE D"/>
    <property type="match status" value="1"/>
</dbReference>
<dbReference type="GO" id="GO:0033890">
    <property type="term" value="F:ribonuclease D activity"/>
    <property type="evidence" value="ECO:0007669"/>
    <property type="project" value="UniProtKB-UniRule"/>
</dbReference>
<dbReference type="SMART" id="SM00474">
    <property type="entry name" value="35EXOc"/>
    <property type="match status" value="1"/>
</dbReference>
<keyword evidence="5 6" id="KW-0269">Exonuclease</keyword>
<comment type="subcellular location">
    <subcellularLocation>
        <location evidence="6">Cytoplasm</location>
    </subcellularLocation>
</comment>
<dbReference type="GO" id="GO:0042780">
    <property type="term" value="P:tRNA 3'-end processing"/>
    <property type="evidence" value="ECO:0007669"/>
    <property type="project" value="UniProtKB-UniRule"/>
</dbReference>
<dbReference type="Proteomes" id="UP000566813">
    <property type="component" value="Unassembled WGS sequence"/>
</dbReference>
<evidence type="ECO:0000256" key="4">
    <source>
        <dbReference type="ARBA" id="ARBA00022801"/>
    </source>
</evidence>
<organism evidence="9 10">
    <name type="scientific">Novosphingobium flavum</name>
    <dbReference type="NCBI Taxonomy" id="1778672"/>
    <lineage>
        <taxon>Bacteria</taxon>
        <taxon>Pseudomonadati</taxon>
        <taxon>Pseudomonadota</taxon>
        <taxon>Alphaproteobacteria</taxon>
        <taxon>Sphingomonadales</taxon>
        <taxon>Sphingomonadaceae</taxon>
        <taxon>Novosphingobium</taxon>
    </lineage>
</organism>
<keyword evidence="2 6" id="KW-0819">tRNA processing</keyword>
<dbReference type="AlphaFoldDB" id="A0A7X1FT97"/>
<dbReference type="SUPFAM" id="SSF53098">
    <property type="entry name" value="Ribonuclease H-like"/>
    <property type="match status" value="1"/>
</dbReference>
<evidence type="ECO:0000256" key="3">
    <source>
        <dbReference type="ARBA" id="ARBA00022722"/>
    </source>
</evidence>
<dbReference type="InterPro" id="IPR002121">
    <property type="entry name" value="HRDC_dom"/>
</dbReference>
<dbReference type="GO" id="GO:0003676">
    <property type="term" value="F:nucleic acid binding"/>
    <property type="evidence" value="ECO:0007669"/>
    <property type="project" value="InterPro"/>
</dbReference>
<dbReference type="PROSITE" id="PS50967">
    <property type="entry name" value="HRDC"/>
    <property type="match status" value="1"/>
</dbReference>
<feature type="compositionally biased region" description="Low complexity" evidence="7">
    <location>
        <begin position="434"/>
        <end position="445"/>
    </location>
</feature>
<dbReference type="PANTHER" id="PTHR47649">
    <property type="entry name" value="RIBONUCLEASE D"/>
    <property type="match status" value="1"/>
</dbReference>
<comment type="caution">
    <text evidence="9">The sequence shown here is derived from an EMBL/GenBank/DDBJ whole genome shotgun (WGS) entry which is preliminary data.</text>
</comment>
<dbReference type="InterPro" id="IPR010997">
    <property type="entry name" value="HRDC-like_sf"/>
</dbReference>
<comment type="similarity">
    <text evidence="6">Belongs to the RNase D family.</text>
</comment>
<dbReference type="GO" id="GO:0000166">
    <property type="term" value="F:nucleotide binding"/>
    <property type="evidence" value="ECO:0007669"/>
    <property type="project" value="InterPro"/>
</dbReference>
<evidence type="ECO:0000256" key="2">
    <source>
        <dbReference type="ARBA" id="ARBA00022694"/>
    </source>
</evidence>
<accession>A0A7X1FT97</accession>
<keyword evidence="10" id="KW-1185">Reference proteome</keyword>
<protein>
    <recommendedName>
        <fullName evidence="6">Ribonuclease D</fullName>
        <shortName evidence="6">RNase D</shortName>
        <ecNumber evidence="6">3.1.13.5</ecNumber>
    </recommendedName>
</protein>
<evidence type="ECO:0000313" key="10">
    <source>
        <dbReference type="Proteomes" id="UP000566813"/>
    </source>
</evidence>
<evidence type="ECO:0000256" key="6">
    <source>
        <dbReference type="HAMAP-Rule" id="MF_01899"/>
    </source>
</evidence>
<evidence type="ECO:0000313" key="9">
    <source>
        <dbReference type="EMBL" id="MBC2666543.1"/>
    </source>
</evidence>
<dbReference type="NCBIfam" id="TIGR01388">
    <property type="entry name" value="rnd"/>
    <property type="match status" value="1"/>
</dbReference>
<dbReference type="SUPFAM" id="SSF47819">
    <property type="entry name" value="HRDC-like"/>
    <property type="match status" value="2"/>
</dbReference>
<dbReference type="RefSeq" id="WP_185664842.1">
    <property type="nucleotide sequence ID" value="NZ_JACLAW010000010.1"/>
</dbReference>
<dbReference type="Gene3D" id="1.10.150.80">
    <property type="entry name" value="HRDC domain"/>
    <property type="match status" value="1"/>
</dbReference>
<dbReference type="GO" id="GO:0005737">
    <property type="term" value="C:cytoplasm"/>
    <property type="evidence" value="ECO:0007669"/>
    <property type="project" value="UniProtKB-SubCell"/>
</dbReference>
<dbReference type="InterPro" id="IPR036397">
    <property type="entry name" value="RNaseH_sf"/>
</dbReference>
<keyword evidence="1 6" id="KW-0963">Cytoplasm</keyword>
<dbReference type="InterPro" id="IPR012337">
    <property type="entry name" value="RNaseH-like_sf"/>
</dbReference>
<comment type="function">
    <text evidence="6">Exonuclease involved in the 3' processing of various precursor tRNAs. Initiates hydrolysis at the 3'-terminus of an RNA molecule and releases 5'-mononucleotides.</text>
</comment>
<dbReference type="InterPro" id="IPR051086">
    <property type="entry name" value="RNase_D-like"/>
</dbReference>
<keyword evidence="4 6" id="KW-0378">Hydrolase</keyword>
<evidence type="ECO:0000256" key="7">
    <source>
        <dbReference type="SAM" id="MobiDB-lite"/>
    </source>
</evidence>
<dbReference type="Pfam" id="PF00570">
    <property type="entry name" value="HRDC"/>
    <property type="match status" value="1"/>
</dbReference>
<feature type="domain" description="HRDC" evidence="8">
    <location>
        <begin position="212"/>
        <end position="293"/>
    </location>
</feature>
<dbReference type="CDD" id="cd06142">
    <property type="entry name" value="RNaseD_exo"/>
    <property type="match status" value="1"/>
</dbReference>
<dbReference type="EC" id="3.1.13.5" evidence="6"/>
<dbReference type="InterPro" id="IPR002562">
    <property type="entry name" value="3'-5'_exonuclease_dom"/>
</dbReference>
<dbReference type="InterPro" id="IPR006292">
    <property type="entry name" value="RNase_D"/>
</dbReference>
<sequence>MKIHPLITTTEALAELCERLTKADFICVDTEFMRENTYWPELCLIQIADVNEAAAVDPMAPGIDLTPLLDLLVDNEEVLKVFHAGGQDVEIVYNLTGKTPHPIFDTQIAMMAISQSEQIGYSNLVESWLGIAVDKGARFTDWSRRPLDARQLEYAIGDVTHLAKIFPRMLKRLIKTGRGEWLDAEMEKLADPENYRNDPGAAWERIRAAGRNPAMLGRLRAIAAWREYEAQDKNIPRGRIARDETLADIASHPPKQQGDLAKVRGLSAGWKDNEIGKRLMNTLANAKPLTEDEMPARTPRGAPLGKEGALVADLLKLLLKIRAREIDVAARLLARSDDLELLAAGVRKNLPLLEGWRFEQFGRDALELVEGKLAFAVLGGRLKMTHIDEIHGEMGARADAAAAEGIDEHRGPDIAISVDGELVDEALADEALLDEGAPAAEAAGDGTEDQAAE</sequence>
<comment type="catalytic activity">
    <reaction evidence="6">
        <text>Exonucleolytic cleavage that removes extra residues from the 3'-terminus of tRNA to produce 5'-mononucleotides.</text>
        <dbReference type="EC" id="3.1.13.5"/>
    </reaction>
</comment>
<comment type="cofactor">
    <cofactor evidence="6">
        <name>a divalent metal cation</name>
        <dbReference type="ChEBI" id="CHEBI:60240"/>
    </cofactor>
</comment>
<feature type="region of interest" description="Disordered" evidence="7">
    <location>
        <begin position="434"/>
        <end position="453"/>
    </location>
</feature>
<reference evidence="9 10" key="1">
    <citation type="submission" date="2020-08" db="EMBL/GenBank/DDBJ databases">
        <title>The genome sequence of type strain Novosphingobium flavum NBRC 111647.</title>
        <authorList>
            <person name="Liu Y."/>
        </authorList>
    </citation>
    <scope>NUCLEOTIDE SEQUENCE [LARGE SCALE GENOMIC DNA]</scope>
    <source>
        <strain evidence="9 10">NBRC 111647</strain>
    </source>
</reference>
<keyword evidence="3 6" id="KW-0540">Nuclease</keyword>
<gene>
    <name evidence="6 9" type="primary">rnd</name>
    <name evidence="9" type="ORF">H7F51_13535</name>
</gene>
<dbReference type="InterPro" id="IPR044876">
    <property type="entry name" value="HRDC_dom_sf"/>
</dbReference>
<dbReference type="Gene3D" id="3.30.420.10">
    <property type="entry name" value="Ribonuclease H-like superfamily/Ribonuclease H"/>
    <property type="match status" value="1"/>
</dbReference>
<proteinExistence type="inferred from homology"/>
<dbReference type="GO" id="GO:0008408">
    <property type="term" value="F:3'-5' exonuclease activity"/>
    <property type="evidence" value="ECO:0007669"/>
    <property type="project" value="InterPro"/>
</dbReference>
<dbReference type="EMBL" id="JACLAW010000010">
    <property type="protein sequence ID" value="MBC2666543.1"/>
    <property type="molecule type" value="Genomic_DNA"/>
</dbReference>
<evidence type="ECO:0000256" key="1">
    <source>
        <dbReference type="ARBA" id="ARBA00022490"/>
    </source>
</evidence>
<evidence type="ECO:0000259" key="8">
    <source>
        <dbReference type="PROSITE" id="PS50967"/>
    </source>
</evidence>
<evidence type="ECO:0000256" key="5">
    <source>
        <dbReference type="ARBA" id="ARBA00022839"/>
    </source>
</evidence>
<dbReference type="Pfam" id="PF01612">
    <property type="entry name" value="DNA_pol_A_exo1"/>
    <property type="match status" value="1"/>
</dbReference>
<name>A0A7X1FT97_9SPHN</name>